<proteinExistence type="inferred from homology"/>
<sequence length="323" mass="36746">MEFTSRQMEHMKKIPFLGSHRKVVLHPIVMLSVVDHYNRCAQGTSRRVVGTILGEVIEGDIHITNSFAVPFEEDAKNPLVWFFDHNYHEHMFTMFKKINTKEKVLGWYSTGPKCKPADLEIHELYRKYCPNPIYVIVDISQVFTLMQKEELPIEAYISVEEPTSDRRFRRTFAHVPSEMGAFEAEEVGLEHLLRDLTNVTTSTLSKKVESKISALKSMTSNLAEITDYIKGVISGVYTVNPAIMYMLQVGSRPYSDNVAQNILNLFPSTDSDEIVEAFTINMNDTALAMYLGSIIRAMLALHNLIDNMVENKRIAGEKSKTST</sequence>
<dbReference type="InterPro" id="IPR000555">
    <property type="entry name" value="JAMM/MPN+_dom"/>
</dbReference>
<dbReference type="InterPro" id="IPR037518">
    <property type="entry name" value="MPN"/>
</dbReference>
<comment type="similarity">
    <text evidence="1">Belongs to the peptidase M67A family.</text>
</comment>
<organism evidence="4 5">
    <name type="scientific">Babesia ovata</name>
    <dbReference type="NCBI Taxonomy" id="189622"/>
    <lineage>
        <taxon>Eukaryota</taxon>
        <taxon>Sar</taxon>
        <taxon>Alveolata</taxon>
        <taxon>Apicomplexa</taxon>
        <taxon>Aconoidasida</taxon>
        <taxon>Piroplasmida</taxon>
        <taxon>Babesiidae</taxon>
        <taxon>Babesia</taxon>
    </lineage>
</organism>
<dbReference type="InterPro" id="IPR024969">
    <property type="entry name" value="EIF3F/CSN6-like_C"/>
</dbReference>
<dbReference type="EMBL" id="BDSA01000003">
    <property type="protein sequence ID" value="GBE61578.1"/>
    <property type="molecule type" value="Genomic_DNA"/>
</dbReference>
<keyword evidence="2" id="KW-0647">Proteasome</keyword>
<evidence type="ECO:0000259" key="3">
    <source>
        <dbReference type="PROSITE" id="PS50249"/>
    </source>
</evidence>
<evidence type="ECO:0000313" key="5">
    <source>
        <dbReference type="Proteomes" id="UP000236319"/>
    </source>
</evidence>
<dbReference type="SMART" id="SM00232">
    <property type="entry name" value="JAB_MPN"/>
    <property type="match status" value="1"/>
</dbReference>
<dbReference type="GeneID" id="39875348"/>
<dbReference type="PROSITE" id="PS50249">
    <property type="entry name" value="MPN"/>
    <property type="match status" value="1"/>
</dbReference>
<evidence type="ECO:0000256" key="1">
    <source>
        <dbReference type="ARBA" id="ARBA00008568"/>
    </source>
</evidence>
<gene>
    <name evidence="4" type="ORF">BOVATA_030710</name>
</gene>
<evidence type="ECO:0000256" key="2">
    <source>
        <dbReference type="ARBA" id="ARBA00022942"/>
    </source>
</evidence>
<comment type="caution">
    <text evidence="4">The sequence shown here is derived from an EMBL/GenBank/DDBJ whole genome shotgun (WGS) entry which is preliminary data.</text>
</comment>
<dbReference type="Gene3D" id="3.40.140.10">
    <property type="entry name" value="Cytidine Deaminase, domain 2"/>
    <property type="match status" value="1"/>
</dbReference>
<dbReference type="OrthoDB" id="10256771at2759"/>
<dbReference type="CDD" id="cd08062">
    <property type="entry name" value="MPN_RPN7_8"/>
    <property type="match status" value="1"/>
</dbReference>
<dbReference type="InterPro" id="IPR033858">
    <property type="entry name" value="MPN_RPN7_8"/>
</dbReference>
<keyword evidence="5" id="KW-1185">Reference proteome</keyword>
<dbReference type="AlphaFoldDB" id="A0A2H6KF01"/>
<dbReference type="PANTHER" id="PTHR10540">
    <property type="entry name" value="EUKARYOTIC TRANSLATION INITIATION FACTOR 3 SUBUNIT F-RELATED"/>
    <property type="match status" value="1"/>
</dbReference>
<feature type="domain" description="MPN" evidence="3">
    <location>
        <begin position="23"/>
        <end position="162"/>
    </location>
</feature>
<dbReference type="PANTHER" id="PTHR10540:SF7">
    <property type="entry name" value="26S PROTEASOME NON-ATPASE REGULATORY SUBUNIT 7"/>
    <property type="match status" value="1"/>
</dbReference>
<dbReference type="Proteomes" id="UP000236319">
    <property type="component" value="Unassembled WGS sequence"/>
</dbReference>
<dbReference type="Pfam" id="PF01398">
    <property type="entry name" value="JAB"/>
    <property type="match status" value="1"/>
</dbReference>
<dbReference type="Pfam" id="PF13012">
    <property type="entry name" value="MitMem_reg"/>
    <property type="match status" value="1"/>
</dbReference>
<dbReference type="GO" id="GO:0005838">
    <property type="term" value="C:proteasome regulatory particle"/>
    <property type="evidence" value="ECO:0007669"/>
    <property type="project" value="InterPro"/>
</dbReference>
<dbReference type="GO" id="GO:0043161">
    <property type="term" value="P:proteasome-mediated ubiquitin-dependent protein catabolic process"/>
    <property type="evidence" value="ECO:0007669"/>
    <property type="project" value="TreeGrafter"/>
</dbReference>
<dbReference type="VEuPathDB" id="PiroplasmaDB:BOVATA_030710"/>
<reference evidence="4 5" key="1">
    <citation type="journal article" date="2017" name="BMC Genomics">
        <title>Whole-genome assembly of Babesia ovata and comparative genomics between closely related pathogens.</title>
        <authorList>
            <person name="Yamagishi J."/>
            <person name="Asada M."/>
            <person name="Hakimi H."/>
            <person name="Tanaka T.Q."/>
            <person name="Sugimoto C."/>
            <person name="Kawazu S."/>
        </authorList>
    </citation>
    <scope>NUCLEOTIDE SEQUENCE [LARGE SCALE GENOMIC DNA]</scope>
    <source>
        <strain evidence="4 5">Miyake</strain>
    </source>
</reference>
<evidence type="ECO:0000313" key="4">
    <source>
        <dbReference type="EMBL" id="GBE61578.1"/>
    </source>
</evidence>
<accession>A0A2H6KF01</accession>
<protein>
    <submittedName>
        <fullName evidence="4">Mov34 MPN PAD-1 family protein</fullName>
    </submittedName>
</protein>
<name>A0A2H6KF01_9APIC</name>
<dbReference type="GO" id="GO:0008237">
    <property type="term" value="F:metallopeptidase activity"/>
    <property type="evidence" value="ECO:0007669"/>
    <property type="project" value="InterPro"/>
</dbReference>
<dbReference type="RefSeq" id="XP_028867821.1">
    <property type="nucleotide sequence ID" value="XM_029011988.1"/>
</dbReference>